<protein>
    <recommendedName>
        <fullName evidence="3">Fido domain-containing protein</fullName>
    </recommendedName>
</protein>
<feature type="binding site" evidence="2">
    <location>
        <begin position="269"/>
        <end position="270"/>
    </location>
    <ligand>
        <name>ATP</name>
        <dbReference type="ChEBI" id="CHEBI:30616"/>
    </ligand>
</feature>
<dbReference type="KEGG" id="crd:CRES_0597"/>
<dbReference type="EMBL" id="CP002857">
    <property type="protein sequence ID" value="AEI08958.1"/>
    <property type="molecule type" value="Genomic_DNA"/>
</dbReference>
<dbReference type="HOGENOM" id="CLU_051003_0_0_11"/>
<dbReference type="eggNOG" id="COG3177">
    <property type="taxonomic scope" value="Bacteria"/>
</dbReference>
<evidence type="ECO:0000256" key="2">
    <source>
        <dbReference type="PIRSR" id="PIRSR640198-2"/>
    </source>
</evidence>
<dbReference type="AlphaFoldDB" id="F8DZ17"/>
<evidence type="ECO:0000256" key="1">
    <source>
        <dbReference type="PIRSR" id="PIRSR640198-1"/>
    </source>
</evidence>
<dbReference type="RefSeq" id="WP_013887983.1">
    <property type="nucleotide sequence ID" value="NC_015673.1"/>
</dbReference>
<dbReference type="InterPro" id="IPR036597">
    <property type="entry name" value="Fido-like_dom_sf"/>
</dbReference>
<keyword evidence="2" id="KW-0547">Nucleotide-binding</keyword>
<dbReference type="PANTHER" id="PTHR13504:SF40">
    <property type="entry name" value="FIDO DOMAIN-CONTAINING PROTEIN"/>
    <property type="match status" value="1"/>
</dbReference>
<dbReference type="InterPro" id="IPR040198">
    <property type="entry name" value="Fido_containing"/>
</dbReference>
<feature type="active site" evidence="1">
    <location>
        <position position="228"/>
    </location>
</feature>
<dbReference type="InterPro" id="IPR003812">
    <property type="entry name" value="Fido"/>
</dbReference>
<dbReference type="STRING" id="662755.CRES_0597"/>
<dbReference type="OrthoDB" id="9813719at2"/>
<accession>F8DZ17</accession>
<name>F8DZ17_CORRG</name>
<dbReference type="Proteomes" id="UP000000492">
    <property type="component" value="Chromosome"/>
</dbReference>
<reference evidence="4 5" key="1">
    <citation type="journal article" date="2012" name="BMC Genomics">
        <title>Complete genome sequence, lifestyle, and multi-drug resistance of the human pathogen Corynebacterium resistens DSM 45100 isolated from blood samples of a leukemia patient.</title>
        <authorList>
            <person name="Schroder J."/>
            <person name="Maus I."/>
            <person name="Meyer K."/>
            <person name="Wordemann S."/>
            <person name="Blom J."/>
            <person name="Jaenicke S."/>
            <person name="Schneider J."/>
            <person name="Trost E."/>
            <person name="Tauch A."/>
        </authorList>
    </citation>
    <scope>NUCLEOTIDE SEQUENCE [LARGE SCALE GENOMIC DNA]</scope>
    <source>
        <strain evidence="5">DSM 45100 / JCM 12819 / CCUG 50093 / GTC 2026 / SICGH 158</strain>
    </source>
</reference>
<dbReference type="PANTHER" id="PTHR13504">
    <property type="entry name" value="FIDO DOMAIN-CONTAINING PROTEIN DDB_G0283145"/>
    <property type="match status" value="1"/>
</dbReference>
<dbReference type="GO" id="GO:0005524">
    <property type="term" value="F:ATP binding"/>
    <property type="evidence" value="ECO:0007669"/>
    <property type="project" value="UniProtKB-KW"/>
</dbReference>
<evidence type="ECO:0000313" key="5">
    <source>
        <dbReference type="Proteomes" id="UP000000492"/>
    </source>
</evidence>
<keyword evidence="5" id="KW-1185">Reference proteome</keyword>
<dbReference type="Gene3D" id="1.10.3290.10">
    <property type="entry name" value="Fido-like domain"/>
    <property type="match status" value="1"/>
</dbReference>
<feature type="domain" description="Fido" evidence="3">
    <location>
        <begin position="144"/>
        <end position="291"/>
    </location>
</feature>
<evidence type="ECO:0000313" key="4">
    <source>
        <dbReference type="EMBL" id="AEI08958.1"/>
    </source>
</evidence>
<organism evidence="4 5">
    <name type="scientific">Corynebacterium resistens (strain DSM 45100 / JCM 12819 / GTC 2026 / SICGH 158)</name>
    <dbReference type="NCBI Taxonomy" id="662755"/>
    <lineage>
        <taxon>Bacteria</taxon>
        <taxon>Bacillati</taxon>
        <taxon>Actinomycetota</taxon>
        <taxon>Actinomycetes</taxon>
        <taxon>Mycobacteriales</taxon>
        <taxon>Corynebacteriaceae</taxon>
        <taxon>Corynebacterium</taxon>
    </lineage>
</organism>
<evidence type="ECO:0000259" key="3">
    <source>
        <dbReference type="PROSITE" id="PS51459"/>
    </source>
</evidence>
<dbReference type="Pfam" id="PF02661">
    <property type="entry name" value="Fic"/>
    <property type="match status" value="1"/>
</dbReference>
<keyword evidence="2" id="KW-0067">ATP-binding</keyword>
<sequence length="404" mass="46384">MADQHYPLKTIFHMHSETVANEEYRVRSTSSSTLTWNFHIGKWQLFATLTTSIVSTMEEIWQQEMKLERLWVSVPPLAQSHYLTGLLIEEILATNDIEGIRSTRQEITEALASGNSDRTKRFQEMAQLYKRLATRSGSRIEFPKSLSEVRSLYDDLLRDEISPEDKPDGTHFRAQTVSVVDGLKTIHTAPRDEASINTRMEAFLDSQLGKEHALVNALMGHFMFEYTHPFYDGNGRLGRFLLALRLSDVLSHPSALSLSHQFSFQRKRYYSAFQKTEEPLNRGEGTFFLEDMLEILHEAQLDILTSLLEKRSLLESVHRRLSNEKLSNYSHGILYSLAQVTLFGSEETLTLSEIVSVSPYSWNTLRKEAELLVKKQLLIPVSKRPLTYALAPVARKFLEPDQQD</sequence>
<dbReference type="SUPFAM" id="SSF140931">
    <property type="entry name" value="Fic-like"/>
    <property type="match status" value="1"/>
</dbReference>
<feature type="binding site" evidence="2">
    <location>
        <begin position="232"/>
        <end position="239"/>
    </location>
    <ligand>
        <name>ATP</name>
        <dbReference type="ChEBI" id="CHEBI:30616"/>
    </ligand>
</feature>
<gene>
    <name evidence="4" type="ordered locus">CRES_0597</name>
</gene>
<dbReference type="PROSITE" id="PS51459">
    <property type="entry name" value="FIDO"/>
    <property type="match status" value="1"/>
</dbReference>
<proteinExistence type="predicted"/>